<reference evidence="3 4" key="1">
    <citation type="submission" date="2017-01" db="EMBL/GenBank/DDBJ databases">
        <authorList>
            <person name="Mah S.A."/>
            <person name="Swanson W.J."/>
            <person name="Moy G.W."/>
            <person name="Vacquier V.D."/>
        </authorList>
    </citation>
    <scope>NUCLEOTIDE SEQUENCE [LARGE SCALE GENOMIC DNA]</scope>
    <source>
        <strain evidence="3 4">GSMNP</strain>
    </source>
</reference>
<dbReference type="STRING" id="133412.A0A1R1XUN0"/>
<dbReference type="EMBL" id="LSSN01001790">
    <property type="protein sequence ID" value="OMJ18305.1"/>
    <property type="molecule type" value="Genomic_DNA"/>
</dbReference>
<dbReference type="PROSITE" id="PS50031">
    <property type="entry name" value="EH"/>
    <property type="match status" value="1"/>
</dbReference>
<dbReference type="Pfam" id="PF12763">
    <property type="entry name" value="EH"/>
    <property type="match status" value="1"/>
</dbReference>
<feature type="compositionally biased region" description="Low complexity" evidence="1">
    <location>
        <begin position="43"/>
        <end position="54"/>
    </location>
</feature>
<evidence type="ECO:0000313" key="3">
    <source>
        <dbReference type="EMBL" id="OMJ18305.1"/>
    </source>
</evidence>
<sequence>MNRFPTSLQHRAGNDSGFGSNGIDGNSSMLGHRSVPPPYSALNNQNINSNIESSSTNPFGVGLLDRGSENNGESSSNPASLRHLLVFNNNADLKTKLIGGKIASSLMEEFGLRREDLRRVWQVSDWDSRGSLDTVQFEVAMRMCEKLADNVPFQVAEDSTFRELGLR</sequence>
<dbReference type="OrthoDB" id="1716625at2759"/>
<comment type="caution">
    <text evidence="3">The sequence shown here is derived from an EMBL/GenBank/DDBJ whole genome shotgun (WGS) entry which is preliminary data.</text>
</comment>
<gene>
    <name evidence="3" type="ORF">AYI70_g5425</name>
</gene>
<feature type="domain" description="EH" evidence="2">
    <location>
        <begin position="86"/>
        <end position="143"/>
    </location>
</feature>
<proteinExistence type="predicted"/>
<evidence type="ECO:0000259" key="2">
    <source>
        <dbReference type="PROSITE" id="PS50031"/>
    </source>
</evidence>
<dbReference type="InterPro" id="IPR000261">
    <property type="entry name" value="EH_dom"/>
</dbReference>
<dbReference type="AlphaFoldDB" id="A0A1R1XUN0"/>
<keyword evidence="4" id="KW-1185">Reference proteome</keyword>
<evidence type="ECO:0000256" key="1">
    <source>
        <dbReference type="SAM" id="MobiDB-lite"/>
    </source>
</evidence>
<evidence type="ECO:0000313" key="4">
    <source>
        <dbReference type="Proteomes" id="UP000187283"/>
    </source>
</evidence>
<dbReference type="InterPro" id="IPR011992">
    <property type="entry name" value="EF-hand-dom_pair"/>
</dbReference>
<name>A0A1R1XUN0_9FUNG</name>
<organism evidence="3 4">
    <name type="scientific">Smittium culicis</name>
    <dbReference type="NCBI Taxonomy" id="133412"/>
    <lineage>
        <taxon>Eukaryota</taxon>
        <taxon>Fungi</taxon>
        <taxon>Fungi incertae sedis</taxon>
        <taxon>Zoopagomycota</taxon>
        <taxon>Kickxellomycotina</taxon>
        <taxon>Harpellomycetes</taxon>
        <taxon>Harpellales</taxon>
        <taxon>Legeriomycetaceae</taxon>
        <taxon>Smittium</taxon>
    </lineage>
</organism>
<protein>
    <submittedName>
        <fullName evidence="3">Actin cytoskeleton-regulatory complex protein PAN1</fullName>
    </submittedName>
</protein>
<dbReference type="Gene3D" id="1.10.238.10">
    <property type="entry name" value="EF-hand"/>
    <property type="match status" value="1"/>
</dbReference>
<accession>A0A1R1XUN0</accession>
<feature type="region of interest" description="Disordered" evidence="1">
    <location>
        <begin position="1"/>
        <end position="54"/>
    </location>
</feature>
<dbReference type="SUPFAM" id="SSF47473">
    <property type="entry name" value="EF-hand"/>
    <property type="match status" value="1"/>
</dbReference>
<dbReference type="Proteomes" id="UP000187283">
    <property type="component" value="Unassembled WGS sequence"/>
</dbReference>